<name>A0A814WIP6_9BILA</name>
<dbReference type="Proteomes" id="UP000663870">
    <property type="component" value="Unassembled WGS sequence"/>
</dbReference>
<protein>
    <submittedName>
        <fullName evidence="1">Uncharacterized protein</fullName>
    </submittedName>
</protein>
<organism evidence="1 3">
    <name type="scientific">Rotaria sordida</name>
    <dbReference type="NCBI Taxonomy" id="392033"/>
    <lineage>
        <taxon>Eukaryota</taxon>
        <taxon>Metazoa</taxon>
        <taxon>Spiralia</taxon>
        <taxon>Gnathifera</taxon>
        <taxon>Rotifera</taxon>
        <taxon>Eurotatoria</taxon>
        <taxon>Bdelloidea</taxon>
        <taxon>Philodinida</taxon>
        <taxon>Philodinidae</taxon>
        <taxon>Rotaria</taxon>
    </lineage>
</organism>
<accession>A0A814WIP6</accession>
<reference evidence="1" key="1">
    <citation type="submission" date="2021-02" db="EMBL/GenBank/DDBJ databases">
        <authorList>
            <person name="Nowell W R."/>
        </authorList>
    </citation>
    <scope>NUCLEOTIDE SEQUENCE</scope>
</reference>
<comment type="caution">
    <text evidence="1">The sequence shown here is derived from an EMBL/GenBank/DDBJ whole genome shotgun (WGS) entry which is preliminary data.</text>
</comment>
<keyword evidence="4" id="KW-1185">Reference proteome</keyword>
<evidence type="ECO:0000313" key="3">
    <source>
        <dbReference type="Proteomes" id="UP000663854"/>
    </source>
</evidence>
<evidence type="ECO:0000313" key="1">
    <source>
        <dbReference type="EMBL" id="CAF1201760.1"/>
    </source>
</evidence>
<dbReference type="EMBL" id="CAJNOL010002200">
    <property type="protein sequence ID" value="CAF1474643.1"/>
    <property type="molecule type" value="Genomic_DNA"/>
</dbReference>
<dbReference type="Gene3D" id="2.20.25.240">
    <property type="match status" value="1"/>
</dbReference>
<sequence length="83" mass="9920">MSLIKSVKGKDQLLLDGYRYRRDRLVWHCVTNSRKGRARYDDGSYTAYQDHICRAPDPDEIEKALYNYEIKKNPQQCHDPLRF</sequence>
<gene>
    <name evidence="2" type="ORF">JXQ802_LOCUS38941</name>
    <name evidence="1" type="ORF">PYM288_LOCUS24914</name>
</gene>
<proteinExistence type="predicted"/>
<dbReference type="EMBL" id="CAJNOH010001301">
    <property type="protein sequence ID" value="CAF1201760.1"/>
    <property type="molecule type" value="Genomic_DNA"/>
</dbReference>
<dbReference type="Proteomes" id="UP000663854">
    <property type="component" value="Unassembled WGS sequence"/>
</dbReference>
<evidence type="ECO:0000313" key="4">
    <source>
        <dbReference type="Proteomes" id="UP000663870"/>
    </source>
</evidence>
<dbReference type="AlphaFoldDB" id="A0A814WIP6"/>
<evidence type="ECO:0000313" key="2">
    <source>
        <dbReference type="EMBL" id="CAF1474643.1"/>
    </source>
</evidence>